<dbReference type="STRING" id="1121324.CLIT_5c00340"/>
<dbReference type="RefSeq" id="WP_038262516.1">
    <property type="nucleotide sequence ID" value="NZ_FSRH01000007.1"/>
</dbReference>
<evidence type="ECO:0000313" key="3">
    <source>
        <dbReference type="Proteomes" id="UP000027946"/>
    </source>
</evidence>
<feature type="domain" description="Uroporphyrinogen decarboxylase (URO-D)" evidence="1">
    <location>
        <begin position="20"/>
        <end position="244"/>
    </location>
</feature>
<dbReference type="OrthoDB" id="2135496at2"/>
<evidence type="ECO:0000259" key="1">
    <source>
        <dbReference type="Pfam" id="PF01208"/>
    </source>
</evidence>
<name>A0A069RGW0_PEPLI</name>
<dbReference type="SUPFAM" id="SSF51726">
    <property type="entry name" value="UROD/MetE-like"/>
    <property type="match status" value="1"/>
</dbReference>
<dbReference type="PANTHER" id="PTHR47099:SF1">
    <property type="entry name" value="METHYLCOBAMIDE:COM METHYLTRANSFERASE MTBA"/>
    <property type="match status" value="1"/>
</dbReference>
<dbReference type="InterPro" id="IPR052024">
    <property type="entry name" value="Methanogen_methyltrans"/>
</dbReference>
<dbReference type="InterPro" id="IPR038071">
    <property type="entry name" value="UROD/MetE-like_sf"/>
</dbReference>
<organism evidence="2 3">
    <name type="scientific">Peptoclostridium litorale DSM 5388</name>
    <dbReference type="NCBI Taxonomy" id="1121324"/>
    <lineage>
        <taxon>Bacteria</taxon>
        <taxon>Bacillati</taxon>
        <taxon>Bacillota</taxon>
        <taxon>Clostridia</taxon>
        <taxon>Peptostreptococcales</taxon>
        <taxon>Peptoclostridiaceae</taxon>
        <taxon>Peptoclostridium</taxon>
    </lineage>
</organism>
<evidence type="ECO:0000313" key="2">
    <source>
        <dbReference type="EMBL" id="KDR96023.1"/>
    </source>
</evidence>
<dbReference type="eggNOG" id="COG0407">
    <property type="taxonomic scope" value="Bacteria"/>
</dbReference>
<dbReference type="Proteomes" id="UP000027946">
    <property type="component" value="Unassembled WGS sequence"/>
</dbReference>
<protein>
    <submittedName>
        <fullName evidence="2">Uroporphyrinogen decarboxylase</fullName>
    </submittedName>
</protein>
<dbReference type="EMBL" id="JJMM01000005">
    <property type="protein sequence ID" value="KDR96023.1"/>
    <property type="molecule type" value="Genomic_DNA"/>
</dbReference>
<dbReference type="InterPro" id="IPR000257">
    <property type="entry name" value="Uroporphyrinogen_deCOase"/>
</dbReference>
<reference evidence="2 3" key="1">
    <citation type="submission" date="2014-03" db="EMBL/GenBank/DDBJ databases">
        <title>Genome sequence of Clostridium litorale W6, DSM 5388.</title>
        <authorList>
            <person name="Poehlein A."/>
            <person name="Jagirdar A."/>
            <person name="Khonsari B."/>
            <person name="Chibani C.M."/>
            <person name="Gutierrez Gutierrez D.A."/>
            <person name="Davydova E."/>
            <person name="Alghaithi H.S."/>
            <person name="Nair K.P."/>
            <person name="Dhamotharan K."/>
            <person name="Chandran L."/>
            <person name="G W."/>
            <person name="Daniel R."/>
        </authorList>
    </citation>
    <scope>NUCLEOTIDE SEQUENCE [LARGE SCALE GENOMIC DNA]</scope>
    <source>
        <strain evidence="2 3">W6</strain>
    </source>
</reference>
<dbReference type="Gene3D" id="3.20.20.210">
    <property type="match status" value="1"/>
</dbReference>
<dbReference type="GO" id="GO:0006779">
    <property type="term" value="P:porphyrin-containing compound biosynthetic process"/>
    <property type="evidence" value="ECO:0007669"/>
    <property type="project" value="InterPro"/>
</dbReference>
<proteinExistence type="predicted"/>
<dbReference type="Pfam" id="PF01208">
    <property type="entry name" value="URO-D"/>
    <property type="match status" value="1"/>
</dbReference>
<accession>A0A069RGW0</accession>
<dbReference type="PANTHER" id="PTHR47099">
    <property type="entry name" value="METHYLCOBAMIDE:COM METHYLTRANSFERASE MTBA"/>
    <property type="match status" value="1"/>
</dbReference>
<dbReference type="AlphaFoldDB" id="A0A069RGW0"/>
<gene>
    <name evidence="2" type="ORF">CLIT_5c00340</name>
</gene>
<sequence length="286" mass="31659">MSFECKADKFEVIDSKKFTEKGISFPKIHTDLDQMVSYSLLVKESRGDCFASVPFCVTVEADSLGADINLGDENIGPRSRGYFIDDANGIYKIGKHDFSEGRIGTVLDAVEKLSGMGETVALNVEGPITIAMQIMDSAAFYKALRKDENACSYFIETMSSNIFEYIKEGVKRGAKIISFADPSGDINIVGPKLYRSICEPVIGNVLGRIKREIRGVVVHICGKTSTALESRGTANIEKVEYEKEKSYGMAICDIYKEDEAVFIGHRCIKTGNRIYENPMMFVLGIE</sequence>
<dbReference type="GO" id="GO:0004853">
    <property type="term" value="F:uroporphyrinogen decarboxylase activity"/>
    <property type="evidence" value="ECO:0007669"/>
    <property type="project" value="InterPro"/>
</dbReference>
<keyword evidence="3" id="KW-1185">Reference proteome</keyword>
<comment type="caution">
    <text evidence="2">The sequence shown here is derived from an EMBL/GenBank/DDBJ whole genome shotgun (WGS) entry which is preliminary data.</text>
</comment>